<feature type="domain" description="HD/PDEase" evidence="1">
    <location>
        <begin position="63"/>
        <end position="213"/>
    </location>
</feature>
<protein>
    <submittedName>
        <fullName evidence="2">HD superfamily phosphohydrolase</fullName>
    </submittedName>
</protein>
<dbReference type="KEGG" id="sfc:Spiaf_2017"/>
<dbReference type="EMBL" id="CP003282">
    <property type="protein sequence ID" value="AFG38066.1"/>
    <property type="molecule type" value="Genomic_DNA"/>
</dbReference>
<evidence type="ECO:0000259" key="1">
    <source>
        <dbReference type="SMART" id="SM00471"/>
    </source>
</evidence>
<dbReference type="InterPro" id="IPR003607">
    <property type="entry name" value="HD/PDEase_dom"/>
</dbReference>
<name>H9UKM3_SPIAZ</name>
<dbReference type="STRING" id="889378.Spiaf_2017"/>
<dbReference type="InterPro" id="IPR006674">
    <property type="entry name" value="HD_domain"/>
</dbReference>
<gene>
    <name evidence="2" type="ordered locus">Spiaf_2017</name>
</gene>
<dbReference type="SMART" id="SM00471">
    <property type="entry name" value="HDc"/>
    <property type="match status" value="1"/>
</dbReference>
<dbReference type="GO" id="GO:0008832">
    <property type="term" value="F:dGTPase activity"/>
    <property type="evidence" value="ECO:0007669"/>
    <property type="project" value="TreeGrafter"/>
</dbReference>
<dbReference type="GO" id="GO:0006203">
    <property type="term" value="P:dGTP catabolic process"/>
    <property type="evidence" value="ECO:0007669"/>
    <property type="project" value="TreeGrafter"/>
</dbReference>
<dbReference type="Proteomes" id="UP000007383">
    <property type="component" value="Chromosome"/>
</dbReference>
<organism evidence="2 3">
    <name type="scientific">Spirochaeta africana (strain ATCC 700263 / DSM 8902 / Z-7692)</name>
    <dbReference type="NCBI Taxonomy" id="889378"/>
    <lineage>
        <taxon>Bacteria</taxon>
        <taxon>Pseudomonadati</taxon>
        <taxon>Spirochaetota</taxon>
        <taxon>Spirochaetia</taxon>
        <taxon>Spirochaetales</taxon>
        <taxon>Spirochaetaceae</taxon>
        <taxon>Spirochaeta</taxon>
    </lineage>
</organism>
<evidence type="ECO:0000313" key="2">
    <source>
        <dbReference type="EMBL" id="AFG38066.1"/>
    </source>
</evidence>
<keyword evidence="3" id="KW-1185">Reference proteome</keyword>
<sequence>MSTTQRAAVIHYLDTCFTHPVRDPLWGHIYLDPAMLPLLYSEPFQQLNRIRQLGPTFLVYPGATHTRLNHSLGVLHMARRLIRTLITHEAAPDLSLEGVKGFLCAALLHDVGHFPYTHSLKELPLKEHEVLTGDIIRRMPLAGILKDTLGIDPVIPARIVDLHLPADTCLEPDDGRNPASSDQEISFFRRLLSSPLDPDKLDYLNRDAYFCGVPYGTQDSDYVLSQVLPHPDAGIGLDEGGISALEHLLFSKYQMYRAVYWHRTVRIATGMIKKGLYLGIRSGALQTDQLYNLDDESFFKLADSCDAPEFGLISAVQSRRLHQTIYEAPFDNTRPQLQELCDLSRRTAMERRLADTLSRCLGKPVSEMHLLIDIPEAISFEVDIPVRTADGWIPYSRARSVFTPQVVRDFTETLRLVRIAVDPRVLPLPETAITALATELQHGVA</sequence>
<dbReference type="RefSeq" id="WP_014456049.1">
    <property type="nucleotide sequence ID" value="NC_017098.1"/>
</dbReference>
<dbReference type="HOGENOM" id="CLU_026821_3_1_12"/>
<reference evidence="3" key="1">
    <citation type="journal article" date="2013" name="Stand. Genomic Sci.">
        <title>Complete genome sequence of the halophilic bacterium Spirochaeta africana type strain (Z-7692(T)) from the alkaline Lake Magadi in the East African Rift.</title>
        <authorList>
            <person name="Liolos K."/>
            <person name="Abt B."/>
            <person name="Scheuner C."/>
            <person name="Teshima H."/>
            <person name="Held B."/>
            <person name="Lapidus A."/>
            <person name="Nolan M."/>
            <person name="Lucas S."/>
            <person name="Deshpande S."/>
            <person name="Cheng J.F."/>
            <person name="Tapia R."/>
            <person name="Goodwin L.A."/>
            <person name="Pitluck S."/>
            <person name="Pagani I."/>
            <person name="Ivanova N."/>
            <person name="Mavromatis K."/>
            <person name="Mikhailova N."/>
            <person name="Huntemann M."/>
            <person name="Pati A."/>
            <person name="Chen A."/>
            <person name="Palaniappan K."/>
            <person name="Land M."/>
            <person name="Rohde M."/>
            <person name="Tindall B.J."/>
            <person name="Detter J.C."/>
            <person name="Goker M."/>
            <person name="Bristow J."/>
            <person name="Eisen J.A."/>
            <person name="Markowitz V."/>
            <person name="Hugenholtz P."/>
            <person name="Woyke T."/>
            <person name="Klenk H.P."/>
            <person name="Kyrpides N.C."/>
        </authorList>
    </citation>
    <scope>NUCLEOTIDE SEQUENCE</scope>
    <source>
        <strain evidence="3">ATCC 700263 / DSM 8902 / Z-7692</strain>
    </source>
</reference>
<dbReference type="Gene3D" id="1.10.3210.10">
    <property type="entry name" value="Hypothetical protein af1432"/>
    <property type="match status" value="1"/>
</dbReference>
<keyword evidence="2" id="KW-0378">Hydrolase</keyword>
<dbReference type="InterPro" id="IPR045509">
    <property type="entry name" value="HD_assoc_2"/>
</dbReference>
<dbReference type="PANTHER" id="PTHR11373:SF4">
    <property type="entry name" value="DEOXYNUCLEOSIDE TRIPHOSPHATE TRIPHOSPHOHYDROLASE SAMHD1"/>
    <property type="match status" value="1"/>
</dbReference>
<dbReference type="SUPFAM" id="SSF109604">
    <property type="entry name" value="HD-domain/PDEase-like"/>
    <property type="match status" value="1"/>
</dbReference>
<dbReference type="OrthoDB" id="9803619at2"/>
<dbReference type="PANTHER" id="PTHR11373">
    <property type="entry name" value="DEOXYNUCLEOSIDE TRIPHOSPHATE TRIPHOSPHOHYDROLASE"/>
    <property type="match status" value="1"/>
</dbReference>
<dbReference type="Pfam" id="PF01966">
    <property type="entry name" value="HD"/>
    <property type="match status" value="1"/>
</dbReference>
<dbReference type="eggNOG" id="COG1078">
    <property type="taxonomic scope" value="Bacteria"/>
</dbReference>
<dbReference type="CDD" id="cd00077">
    <property type="entry name" value="HDc"/>
    <property type="match status" value="1"/>
</dbReference>
<accession>H9UKM3</accession>
<dbReference type="Pfam" id="PF19276">
    <property type="entry name" value="HD_assoc_2"/>
    <property type="match status" value="1"/>
</dbReference>
<evidence type="ECO:0000313" key="3">
    <source>
        <dbReference type="Proteomes" id="UP000007383"/>
    </source>
</evidence>
<proteinExistence type="predicted"/>
<dbReference type="InterPro" id="IPR050135">
    <property type="entry name" value="dGTPase-like"/>
</dbReference>
<dbReference type="AlphaFoldDB" id="H9UKM3"/>
<dbReference type="PATRIC" id="fig|889378.3.peg.2003"/>